<comment type="function">
    <text evidence="2">Component of the large ribosomal subunit. The ribosome is a large ribonucleoprotein complex responsible for the synthesis of proteins in the cell.</text>
</comment>
<dbReference type="Pfam" id="PF03868">
    <property type="entry name" value="Ribosomal_L6e_N"/>
    <property type="match status" value="1"/>
</dbReference>
<gene>
    <name evidence="5" type="ORF">TREES_T100000222</name>
</gene>
<dbReference type="GO" id="GO:0022625">
    <property type="term" value="C:cytosolic large ribosomal subunit"/>
    <property type="evidence" value="ECO:0007669"/>
    <property type="project" value="TreeGrafter"/>
</dbReference>
<comment type="similarity">
    <text evidence="1">Belongs to the eukaryotic ribosomal protein eL6 family.</text>
</comment>
<dbReference type="STRING" id="246437.L9L8V7"/>
<dbReference type="GO" id="GO:0003735">
    <property type="term" value="F:structural constituent of ribosome"/>
    <property type="evidence" value="ECO:0007669"/>
    <property type="project" value="InterPro"/>
</dbReference>
<dbReference type="EMBL" id="KB320468">
    <property type="protein sequence ID" value="ELW71343.1"/>
    <property type="molecule type" value="Genomic_DNA"/>
</dbReference>
<evidence type="ECO:0000256" key="2">
    <source>
        <dbReference type="ARBA" id="ARBA00034092"/>
    </source>
</evidence>
<dbReference type="SUPFAM" id="SSF50104">
    <property type="entry name" value="Translation proteins SH3-like domain"/>
    <property type="match status" value="1"/>
</dbReference>
<dbReference type="AlphaFoldDB" id="L9L8V7"/>
<reference evidence="6" key="2">
    <citation type="journal article" date="2013" name="Nat. Commun.">
        <title>Genome of the Chinese tree shrew.</title>
        <authorList>
            <person name="Fan Y."/>
            <person name="Huang Z.Y."/>
            <person name="Cao C.C."/>
            <person name="Chen C.S."/>
            <person name="Chen Y.X."/>
            <person name="Fan D.D."/>
            <person name="He J."/>
            <person name="Hou H.L."/>
            <person name="Hu L."/>
            <person name="Hu X.T."/>
            <person name="Jiang X.T."/>
            <person name="Lai R."/>
            <person name="Lang Y.S."/>
            <person name="Liang B."/>
            <person name="Liao S.G."/>
            <person name="Mu D."/>
            <person name="Ma Y.Y."/>
            <person name="Niu Y.Y."/>
            <person name="Sun X.Q."/>
            <person name="Xia J.Q."/>
            <person name="Xiao J."/>
            <person name="Xiong Z.Q."/>
            <person name="Xu L."/>
            <person name="Yang L."/>
            <person name="Zhang Y."/>
            <person name="Zhao W."/>
            <person name="Zhao X.D."/>
            <person name="Zheng Y.T."/>
            <person name="Zhou J.M."/>
            <person name="Zhu Y.B."/>
            <person name="Zhang G.J."/>
            <person name="Wang J."/>
            <person name="Yao Y.G."/>
        </authorList>
    </citation>
    <scope>NUCLEOTIDE SEQUENCE [LARGE SCALE GENOMIC DNA]</scope>
</reference>
<dbReference type="InterPro" id="IPR008991">
    <property type="entry name" value="Translation_prot_SH3-like_sf"/>
</dbReference>
<dbReference type="InterPro" id="IPR005568">
    <property type="entry name" value="Ribosomal_uL6_N"/>
</dbReference>
<name>L9L8V7_TUPCH</name>
<dbReference type="PANTHER" id="PTHR10715">
    <property type="entry name" value="60S RIBOSOMAL PROTEIN L6"/>
    <property type="match status" value="1"/>
</dbReference>
<dbReference type="Pfam" id="PF01159">
    <property type="entry name" value="Ribosomal_L6e"/>
    <property type="match status" value="1"/>
</dbReference>
<evidence type="ECO:0000313" key="6">
    <source>
        <dbReference type="Proteomes" id="UP000011518"/>
    </source>
</evidence>
<evidence type="ECO:0000256" key="1">
    <source>
        <dbReference type="ARBA" id="ARBA00010592"/>
    </source>
</evidence>
<evidence type="ECO:0000259" key="4">
    <source>
        <dbReference type="Pfam" id="PF03868"/>
    </source>
</evidence>
<dbReference type="InterPro" id="IPR000915">
    <property type="entry name" value="60S_ribosomal_eL6"/>
</dbReference>
<feature type="domain" description="Large ribosomal subunit protein uL6 N-terminal" evidence="4">
    <location>
        <begin position="1"/>
        <end position="27"/>
    </location>
</feature>
<dbReference type="InParanoid" id="L9L8V7"/>
<dbReference type="GO" id="GO:0000027">
    <property type="term" value="P:ribosomal large subunit assembly"/>
    <property type="evidence" value="ECO:0007669"/>
    <property type="project" value="TreeGrafter"/>
</dbReference>
<dbReference type="InterPro" id="IPR014722">
    <property type="entry name" value="Rib_uL2_dom2"/>
</dbReference>
<reference evidence="6" key="1">
    <citation type="submission" date="2012-07" db="EMBL/GenBank/DDBJ databases">
        <title>Genome of the Chinese tree shrew, a rising model animal genetically related to primates.</title>
        <authorList>
            <person name="Zhang G."/>
            <person name="Fan Y."/>
            <person name="Yao Y."/>
            <person name="Huang Z."/>
        </authorList>
    </citation>
    <scope>NUCLEOTIDE SEQUENCE [LARGE SCALE GENOMIC DNA]</scope>
</reference>
<dbReference type="GO" id="GO:0003723">
    <property type="term" value="F:RNA binding"/>
    <property type="evidence" value="ECO:0007669"/>
    <property type="project" value="TreeGrafter"/>
</dbReference>
<dbReference type="PANTHER" id="PTHR10715:SF0">
    <property type="entry name" value="LARGE RIBOSOMAL SUBUNIT PROTEIN EL6"/>
    <property type="match status" value="1"/>
</dbReference>
<comment type="subunit">
    <text evidence="3">Component of the large ribosomal subunit. May bind IPO9 with low affinity.</text>
</comment>
<sequence length="178" mass="20638">MCKRKYLATKSRTEKKKEKVLVTVTKPVGRDKNSGTQVVELHKMPRYYPTEDVPRKLWSHGRKPVRQQVRKLRANVTPGTILIILTGHHRGKRAVFLKQLSSGLLLARGPLVPNQVPLSRTHQKFVIIISMKIDISKVKIPKHLTSAYFKKKKLQKPRHQEVKIFNTEKEKYKSTEQS</sequence>
<keyword evidence="5" id="KW-0689">Ribosomal protein</keyword>
<evidence type="ECO:0000256" key="3">
    <source>
        <dbReference type="ARBA" id="ARBA00046388"/>
    </source>
</evidence>
<proteinExistence type="inferred from homology"/>
<protein>
    <submittedName>
        <fullName evidence="5">60S ribosomal protein L6</fullName>
    </submittedName>
</protein>
<dbReference type="GO" id="GO:0002181">
    <property type="term" value="P:cytoplasmic translation"/>
    <property type="evidence" value="ECO:0007669"/>
    <property type="project" value="TreeGrafter"/>
</dbReference>
<keyword evidence="6" id="KW-1185">Reference proteome</keyword>
<evidence type="ECO:0000313" key="5">
    <source>
        <dbReference type="EMBL" id="ELW71343.1"/>
    </source>
</evidence>
<dbReference type="Gene3D" id="2.30.30.30">
    <property type="match status" value="1"/>
</dbReference>
<accession>L9L8V7</accession>
<organism evidence="5 6">
    <name type="scientific">Tupaia chinensis</name>
    <name type="common">Chinese tree shrew</name>
    <name type="synonym">Tupaia belangeri chinensis</name>
    <dbReference type="NCBI Taxonomy" id="246437"/>
    <lineage>
        <taxon>Eukaryota</taxon>
        <taxon>Metazoa</taxon>
        <taxon>Chordata</taxon>
        <taxon>Craniata</taxon>
        <taxon>Vertebrata</taxon>
        <taxon>Euteleostomi</taxon>
        <taxon>Mammalia</taxon>
        <taxon>Eutheria</taxon>
        <taxon>Euarchontoglires</taxon>
        <taxon>Scandentia</taxon>
        <taxon>Tupaiidae</taxon>
        <taxon>Tupaia</taxon>
    </lineage>
</organism>
<dbReference type="Proteomes" id="UP000011518">
    <property type="component" value="Unassembled WGS sequence"/>
</dbReference>
<keyword evidence="5" id="KW-0687">Ribonucleoprotein</keyword>